<dbReference type="InterPro" id="IPR036047">
    <property type="entry name" value="F-box-like_dom_sf"/>
</dbReference>
<organism evidence="2">
    <name type="scientific">Salvia splendens</name>
    <name type="common">Scarlet sage</name>
    <dbReference type="NCBI Taxonomy" id="180675"/>
    <lineage>
        <taxon>Eukaryota</taxon>
        <taxon>Viridiplantae</taxon>
        <taxon>Streptophyta</taxon>
        <taxon>Embryophyta</taxon>
        <taxon>Tracheophyta</taxon>
        <taxon>Spermatophyta</taxon>
        <taxon>Magnoliopsida</taxon>
        <taxon>eudicotyledons</taxon>
        <taxon>Gunneridae</taxon>
        <taxon>Pentapetalae</taxon>
        <taxon>asterids</taxon>
        <taxon>lamiids</taxon>
        <taxon>Lamiales</taxon>
        <taxon>Lamiaceae</taxon>
        <taxon>Nepetoideae</taxon>
        <taxon>Mentheae</taxon>
        <taxon>Salviinae</taxon>
        <taxon>Salvia</taxon>
        <taxon>Salvia subgen. Calosphace</taxon>
        <taxon>core Calosphace</taxon>
    </lineage>
</organism>
<protein>
    <recommendedName>
        <fullName evidence="4">F-box domain-containing protein</fullName>
    </recommendedName>
</protein>
<dbReference type="Gene3D" id="1.20.1280.50">
    <property type="match status" value="1"/>
</dbReference>
<dbReference type="EMBL" id="PNBA02000012">
    <property type="protein sequence ID" value="KAG6406208.1"/>
    <property type="molecule type" value="Genomic_DNA"/>
</dbReference>
<evidence type="ECO:0000313" key="3">
    <source>
        <dbReference type="Proteomes" id="UP000298416"/>
    </source>
</evidence>
<dbReference type="Proteomes" id="UP000298416">
    <property type="component" value="Unassembled WGS sequence"/>
</dbReference>
<feature type="region of interest" description="Disordered" evidence="1">
    <location>
        <begin position="1"/>
        <end position="21"/>
    </location>
</feature>
<evidence type="ECO:0000313" key="2">
    <source>
        <dbReference type="EMBL" id="KAG6406208.1"/>
    </source>
</evidence>
<dbReference type="AlphaFoldDB" id="A0A8X8X3R5"/>
<evidence type="ECO:0008006" key="4">
    <source>
        <dbReference type="Google" id="ProtNLM"/>
    </source>
</evidence>
<reference evidence="2" key="1">
    <citation type="submission" date="2018-01" db="EMBL/GenBank/DDBJ databases">
        <authorList>
            <person name="Mao J.F."/>
        </authorList>
    </citation>
    <scope>NUCLEOTIDE SEQUENCE</scope>
    <source>
        <strain evidence="2">Huo1</strain>
        <tissue evidence="2">Leaf</tissue>
    </source>
</reference>
<dbReference type="SUPFAM" id="SSF81383">
    <property type="entry name" value="F-box domain"/>
    <property type="match status" value="1"/>
</dbReference>
<comment type="caution">
    <text evidence="2">The sequence shown here is derived from an EMBL/GenBank/DDBJ whole genome shotgun (WGS) entry which is preliminary data.</text>
</comment>
<gene>
    <name evidence="2" type="ORF">SASPL_133807</name>
</gene>
<keyword evidence="3" id="KW-1185">Reference proteome</keyword>
<proteinExistence type="predicted"/>
<reference evidence="2" key="2">
    <citation type="submission" date="2020-08" db="EMBL/GenBank/DDBJ databases">
        <title>Plant Genome Project.</title>
        <authorList>
            <person name="Zhang R.-G."/>
        </authorList>
    </citation>
    <scope>NUCLEOTIDE SEQUENCE</scope>
    <source>
        <strain evidence="2">Huo1</strain>
        <tissue evidence="2">Leaf</tissue>
    </source>
</reference>
<sequence>MLSMGTKSESSDPIPPIPAELPEDLTTNILQRLGEGERLESAQLVCSKWWRVCKNPAIGSQPGTTSPAKARWFSRDYWAPKLRSRTIRWSVLDGIPDIKVFKLRHSSGFMWLKGSRA</sequence>
<name>A0A8X8X3R5_SALSN</name>
<accession>A0A8X8X3R5</accession>
<evidence type="ECO:0000256" key="1">
    <source>
        <dbReference type="SAM" id="MobiDB-lite"/>
    </source>
</evidence>